<feature type="transmembrane region" description="Helical" evidence="1">
    <location>
        <begin position="108"/>
        <end position="138"/>
    </location>
</feature>
<dbReference type="InterPro" id="IPR009793">
    <property type="entry name" value="DUF1361"/>
</dbReference>
<gene>
    <name evidence="2" type="ORF">FB468_2160</name>
</gene>
<feature type="transmembrane region" description="Helical" evidence="1">
    <location>
        <begin position="67"/>
        <end position="88"/>
    </location>
</feature>
<dbReference type="AlphaFoldDB" id="A0A542Y806"/>
<dbReference type="Pfam" id="PF07099">
    <property type="entry name" value="DUF1361"/>
    <property type="match status" value="1"/>
</dbReference>
<reference evidence="2 3" key="1">
    <citation type="submission" date="2019-06" db="EMBL/GenBank/DDBJ databases">
        <title>Sequencing the genomes of 1000 actinobacteria strains.</title>
        <authorList>
            <person name="Klenk H.-P."/>
        </authorList>
    </citation>
    <scope>NUCLEOTIDE SEQUENCE [LARGE SCALE GENOMIC DNA]</scope>
    <source>
        <strain evidence="2 3">DSM 8803</strain>
    </source>
</reference>
<protein>
    <submittedName>
        <fullName evidence="2">Putative membrane protein</fullName>
    </submittedName>
</protein>
<dbReference type="RefSeq" id="WP_141887333.1">
    <property type="nucleotide sequence ID" value="NZ_BAAAUY010000011.1"/>
</dbReference>
<dbReference type="OrthoDB" id="4540541at2"/>
<evidence type="ECO:0000256" key="1">
    <source>
        <dbReference type="SAM" id="Phobius"/>
    </source>
</evidence>
<keyword evidence="1" id="KW-1133">Transmembrane helix</keyword>
<dbReference type="Proteomes" id="UP000319094">
    <property type="component" value="Unassembled WGS sequence"/>
</dbReference>
<keyword evidence="1" id="KW-0812">Transmembrane</keyword>
<evidence type="ECO:0000313" key="3">
    <source>
        <dbReference type="Proteomes" id="UP000319094"/>
    </source>
</evidence>
<sequence>MLFLFIGAAILNVYAATLVILRAAVYRTRLYRPMLWNIMLSALPILLLALAFIALVGLLLVNRLLAFAIVTILGVAWLLMLPNASYLITELNQSHRAEGDPVPLWYDIILVISLAMSGVINTIVNVFVAQLLYSVVMFDDRAVSFFRPRSMIALAVVLLLVGLGMYLGRYLRLNSWDVRHPTALVQKVITHFRERGNALACFGFTLTYALFIGILYLTIVTPIVVGMYELELARQ</sequence>
<proteinExistence type="predicted"/>
<evidence type="ECO:0000313" key="2">
    <source>
        <dbReference type="EMBL" id="TQL44114.1"/>
    </source>
</evidence>
<comment type="caution">
    <text evidence="2">The sequence shown here is derived from an EMBL/GenBank/DDBJ whole genome shotgun (WGS) entry which is preliminary data.</text>
</comment>
<feature type="transmembrane region" description="Helical" evidence="1">
    <location>
        <begin position="39"/>
        <end position="60"/>
    </location>
</feature>
<organism evidence="2 3">
    <name type="scientific">Leucobacter komagatae</name>
    <dbReference type="NCBI Taxonomy" id="55969"/>
    <lineage>
        <taxon>Bacteria</taxon>
        <taxon>Bacillati</taxon>
        <taxon>Actinomycetota</taxon>
        <taxon>Actinomycetes</taxon>
        <taxon>Micrococcales</taxon>
        <taxon>Microbacteriaceae</taxon>
        <taxon>Leucobacter</taxon>
    </lineage>
</organism>
<accession>A0A542Y806</accession>
<dbReference type="EMBL" id="VFON01000001">
    <property type="protein sequence ID" value="TQL44114.1"/>
    <property type="molecule type" value="Genomic_DNA"/>
</dbReference>
<name>A0A542Y806_9MICO</name>
<feature type="transmembrane region" description="Helical" evidence="1">
    <location>
        <begin position="206"/>
        <end position="228"/>
    </location>
</feature>
<feature type="transmembrane region" description="Helical" evidence="1">
    <location>
        <begin position="150"/>
        <end position="168"/>
    </location>
</feature>
<keyword evidence="1" id="KW-0472">Membrane</keyword>
<keyword evidence="3" id="KW-1185">Reference proteome</keyword>